<keyword evidence="3" id="KW-1185">Reference proteome</keyword>
<keyword evidence="1" id="KW-0732">Signal</keyword>
<feature type="chain" id="PRO_5001504337" evidence="1">
    <location>
        <begin position="19"/>
        <end position="67"/>
    </location>
</feature>
<protein>
    <submittedName>
        <fullName evidence="2">Uncharacterized protein</fullName>
    </submittedName>
</protein>
<sequence>MLHLFFAVGFSAIPLILYIPPIRNLSCFVETMEYVWMETSVHTARVYPRLRYASRRFFNCLLCNNTT</sequence>
<dbReference type="eggNOG" id="KOG4443">
    <property type="taxonomic scope" value="Eukaryota"/>
</dbReference>
<reference evidence="2 3" key="1">
    <citation type="journal article" date="2013" name="Proc. Natl. Acad. Sci. U.S.A.">
        <title>Fine-scale variation in meiotic recombination in Mimulus inferred from population shotgun sequencing.</title>
        <authorList>
            <person name="Hellsten U."/>
            <person name="Wright K.M."/>
            <person name="Jenkins J."/>
            <person name="Shu S."/>
            <person name="Yuan Y."/>
            <person name="Wessler S.R."/>
            <person name="Schmutz J."/>
            <person name="Willis J.H."/>
            <person name="Rokhsar D.S."/>
        </authorList>
    </citation>
    <scope>NUCLEOTIDE SEQUENCE [LARGE SCALE GENOMIC DNA]</scope>
    <source>
        <strain evidence="3">cv. DUN x IM62</strain>
    </source>
</reference>
<name>A0A022QM68_ERYGU</name>
<dbReference type="PhylomeDB" id="A0A022QM68"/>
<organism evidence="2 3">
    <name type="scientific">Erythranthe guttata</name>
    <name type="common">Yellow monkey flower</name>
    <name type="synonym">Mimulus guttatus</name>
    <dbReference type="NCBI Taxonomy" id="4155"/>
    <lineage>
        <taxon>Eukaryota</taxon>
        <taxon>Viridiplantae</taxon>
        <taxon>Streptophyta</taxon>
        <taxon>Embryophyta</taxon>
        <taxon>Tracheophyta</taxon>
        <taxon>Spermatophyta</taxon>
        <taxon>Magnoliopsida</taxon>
        <taxon>eudicotyledons</taxon>
        <taxon>Gunneridae</taxon>
        <taxon>Pentapetalae</taxon>
        <taxon>asterids</taxon>
        <taxon>lamiids</taxon>
        <taxon>Lamiales</taxon>
        <taxon>Phrymaceae</taxon>
        <taxon>Erythranthe</taxon>
    </lineage>
</organism>
<proteinExistence type="predicted"/>
<evidence type="ECO:0000313" key="2">
    <source>
        <dbReference type="EMBL" id="EYU29021.1"/>
    </source>
</evidence>
<dbReference type="EMBL" id="KI631274">
    <property type="protein sequence ID" value="EYU29021.1"/>
    <property type="molecule type" value="Genomic_DNA"/>
</dbReference>
<dbReference type="AlphaFoldDB" id="A0A022QM68"/>
<dbReference type="Proteomes" id="UP000030748">
    <property type="component" value="Unassembled WGS sequence"/>
</dbReference>
<accession>A0A022QM68</accession>
<feature type="signal peptide" evidence="1">
    <location>
        <begin position="1"/>
        <end position="18"/>
    </location>
</feature>
<gene>
    <name evidence="2" type="ORF">MIMGU_mgv1a025418mg</name>
</gene>
<evidence type="ECO:0000313" key="3">
    <source>
        <dbReference type="Proteomes" id="UP000030748"/>
    </source>
</evidence>
<dbReference type="PANTHER" id="PTHR36616:SF4">
    <property type="entry name" value="OS03G0174800 PROTEIN"/>
    <property type="match status" value="1"/>
</dbReference>
<dbReference type="PANTHER" id="PTHR36616">
    <property type="entry name" value="BNAC07G32700D PROTEIN"/>
    <property type="match status" value="1"/>
</dbReference>
<dbReference type="STRING" id="4155.A0A022QM68"/>
<evidence type="ECO:0000256" key="1">
    <source>
        <dbReference type="SAM" id="SignalP"/>
    </source>
</evidence>